<dbReference type="eggNOG" id="ENOG5032SYH">
    <property type="taxonomic scope" value="Bacteria"/>
</dbReference>
<proteinExistence type="predicted"/>
<dbReference type="InterPro" id="IPR032808">
    <property type="entry name" value="DoxX"/>
</dbReference>
<dbReference type="PATRIC" id="fig|1341181.4.peg.1443"/>
<evidence type="ECO:0000313" key="7">
    <source>
        <dbReference type="Proteomes" id="UP000018004"/>
    </source>
</evidence>
<organism evidence="6 7">
    <name type="scientific">Flavobacterium limnosediminis JC2902</name>
    <dbReference type="NCBI Taxonomy" id="1341181"/>
    <lineage>
        <taxon>Bacteria</taxon>
        <taxon>Pseudomonadati</taxon>
        <taxon>Bacteroidota</taxon>
        <taxon>Flavobacteriia</taxon>
        <taxon>Flavobacteriales</taxon>
        <taxon>Flavobacteriaceae</taxon>
        <taxon>Flavobacterium</taxon>
    </lineage>
</organism>
<gene>
    <name evidence="6" type="ORF">FLJC2902T_14670</name>
</gene>
<evidence type="ECO:0000256" key="2">
    <source>
        <dbReference type="ARBA" id="ARBA00022692"/>
    </source>
</evidence>
<evidence type="ECO:0000256" key="4">
    <source>
        <dbReference type="ARBA" id="ARBA00023136"/>
    </source>
</evidence>
<accession>V6SWS4</accession>
<keyword evidence="3 5" id="KW-1133">Transmembrane helix</keyword>
<feature type="transmembrane region" description="Helical" evidence="5">
    <location>
        <begin position="5"/>
        <end position="24"/>
    </location>
</feature>
<evidence type="ECO:0000256" key="1">
    <source>
        <dbReference type="ARBA" id="ARBA00004141"/>
    </source>
</evidence>
<feature type="transmembrane region" description="Helical" evidence="5">
    <location>
        <begin position="72"/>
        <end position="90"/>
    </location>
</feature>
<protein>
    <submittedName>
        <fullName evidence="6">DoxX family protein</fullName>
    </submittedName>
</protein>
<dbReference type="Pfam" id="PF07681">
    <property type="entry name" value="DoxX"/>
    <property type="match status" value="1"/>
</dbReference>
<reference evidence="6 7" key="1">
    <citation type="submission" date="2013-08" db="EMBL/GenBank/DDBJ databases">
        <title>Flavobacterium limnosediminis JC2902 genome sequencing.</title>
        <authorList>
            <person name="Lee K."/>
            <person name="Yi H."/>
            <person name="Park S."/>
            <person name="Chun J."/>
        </authorList>
    </citation>
    <scope>NUCLEOTIDE SEQUENCE [LARGE SCALE GENOMIC DNA]</scope>
    <source>
        <strain evidence="6 7">JC2902</strain>
    </source>
</reference>
<keyword evidence="7" id="KW-1185">Reference proteome</keyword>
<comment type="caution">
    <text evidence="6">The sequence shown here is derived from an EMBL/GenBank/DDBJ whole genome shotgun (WGS) entry which is preliminary data.</text>
</comment>
<dbReference type="AlphaFoldDB" id="V6SWS4"/>
<name>V6SWS4_9FLAO</name>
<feature type="transmembrane region" description="Helical" evidence="5">
    <location>
        <begin position="44"/>
        <end position="65"/>
    </location>
</feature>
<evidence type="ECO:0000256" key="5">
    <source>
        <dbReference type="SAM" id="Phobius"/>
    </source>
</evidence>
<dbReference type="GO" id="GO:0016020">
    <property type="term" value="C:membrane"/>
    <property type="evidence" value="ECO:0007669"/>
    <property type="project" value="UniProtKB-SubCell"/>
</dbReference>
<dbReference type="EMBL" id="AVGG01000005">
    <property type="protein sequence ID" value="ESU28870.1"/>
    <property type="molecule type" value="Genomic_DNA"/>
</dbReference>
<keyword evidence="4 5" id="KW-0472">Membrane</keyword>
<dbReference type="RefSeq" id="WP_023579106.1">
    <property type="nucleotide sequence ID" value="NZ_AVGG01000005.1"/>
</dbReference>
<dbReference type="Proteomes" id="UP000018004">
    <property type="component" value="Unassembled WGS sequence"/>
</dbReference>
<evidence type="ECO:0000256" key="3">
    <source>
        <dbReference type="ARBA" id="ARBA00022989"/>
    </source>
</evidence>
<dbReference type="OrthoDB" id="8778559at2"/>
<sequence length="131" mass="14422">MKSTFLLRFAVAVILIMHSVPGMFNNGINDFGNLYLNTVGFAPFGLALAWAIKLSHVVAAILLLLNKYIKPAAIVTIFILVVGIFMVHLPEGWYVVGGGRNGVEFNFLLIFVLLTIMFPNGITKKEQTPDL</sequence>
<feature type="transmembrane region" description="Helical" evidence="5">
    <location>
        <begin position="102"/>
        <end position="122"/>
    </location>
</feature>
<keyword evidence="2 5" id="KW-0812">Transmembrane</keyword>
<dbReference type="STRING" id="1341181.FLJC2902T_14670"/>
<evidence type="ECO:0000313" key="6">
    <source>
        <dbReference type="EMBL" id="ESU28870.1"/>
    </source>
</evidence>
<comment type="subcellular location">
    <subcellularLocation>
        <location evidence="1">Membrane</location>
        <topology evidence="1">Multi-pass membrane protein</topology>
    </subcellularLocation>
</comment>